<dbReference type="AlphaFoldDB" id="A0A238JK55"/>
<evidence type="ECO:0000313" key="2">
    <source>
        <dbReference type="EMBL" id="SMX30783.1"/>
    </source>
</evidence>
<keyword evidence="1" id="KW-0472">Membrane</keyword>
<dbReference type="Proteomes" id="UP000202922">
    <property type="component" value="Unassembled WGS sequence"/>
</dbReference>
<keyword evidence="3" id="KW-1185">Reference proteome</keyword>
<gene>
    <name evidence="2" type="ORF">COL8621_00118</name>
</gene>
<evidence type="ECO:0000313" key="3">
    <source>
        <dbReference type="Proteomes" id="UP000202922"/>
    </source>
</evidence>
<accession>A0A238JK55</accession>
<dbReference type="RefSeq" id="WP_093965244.1">
    <property type="nucleotide sequence ID" value="NZ_FXYE01000001.1"/>
</dbReference>
<evidence type="ECO:0000256" key="1">
    <source>
        <dbReference type="SAM" id="Phobius"/>
    </source>
</evidence>
<evidence type="ECO:0008006" key="4">
    <source>
        <dbReference type="Google" id="ProtNLM"/>
    </source>
</evidence>
<keyword evidence="1" id="KW-1133">Transmembrane helix</keyword>
<sequence length="83" mass="8486">MATDISGAAADGFLTLTFQGTSEINFTNGGTGVFASLPAFYIAVAGELTYETATVPLPATLPLLGGSLGLFGLWSRRKAKSQG</sequence>
<keyword evidence="1" id="KW-0812">Transmembrane</keyword>
<dbReference type="EMBL" id="FXYE01000001">
    <property type="protein sequence ID" value="SMX30783.1"/>
    <property type="molecule type" value="Genomic_DNA"/>
</dbReference>
<proteinExistence type="predicted"/>
<feature type="transmembrane region" description="Helical" evidence="1">
    <location>
        <begin position="55"/>
        <end position="74"/>
    </location>
</feature>
<protein>
    <recommendedName>
        <fullName evidence="4">VPLPA-CTERM sorting domain-containing protein</fullName>
    </recommendedName>
</protein>
<reference evidence="3" key="1">
    <citation type="submission" date="2017-05" db="EMBL/GenBank/DDBJ databases">
        <authorList>
            <person name="Rodrigo-Torres L."/>
            <person name="Arahal R. D."/>
            <person name="Lucena T."/>
        </authorList>
    </citation>
    <scope>NUCLEOTIDE SEQUENCE [LARGE SCALE GENOMIC DNA]</scope>
    <source>
        <strain evidence="3">CECT 8621</strain>
    </source>
</reference>
<name>A0A238JK55_9RHOB</name>
<organism evidence="2 3">
    <name type="scientific">Actibacterium lipolyticum</name>
    <dbReference type="NCBI Taxonomy" id="1524263"/>
    <lineage>
        <taxon>Bacteria</taxon>
        <taxon>Pseudomonadati</taxon>
        <taxon>Pseudomonadota</taxon>
        <taxon>Alphaproteobacteria</taxon>
        <taxon>Rhodobacterales</taxon>
        <taxon>Roseobacteraceae</taxon>
        <taxon>Actibacterium</taxon>
    </lineage>
</organism>